<dbReference type="Gene3D" id="1.20.120.520">
    <property type="entry name" value="nmb1532 protein domain like"/>
    <property type="match status" value="1"/>
</dbReference>
<reference evidence="3 4" key="1">
    <citation type="submission" date="2018-10" db="EMBL/GenBank/DDBJ databases">
        <title>Co-occurring genomic capacity for anaerobic methane metabolism and dissimilatory sulfite reduction discovered in the Korarchaeota.</title>
        <authorList>
            <person name="Mckay L.J."/>
            <person name="Dlakic M."/>
            <person name="Fields M.W."/>
            <person name="Delmont T.O."/>
            <person name="Eren A.M."/>
            <person name="Jay Z.J."/>
            <person name="Klingelsmith K.B."/>
            <person name="Rusch D.B."/>
            <person name="Inskeep W.P."/>
        </authorList>
    </citation>
    <scope>NUCLEOTIDE SEQUENCE [LARGE SCALE GENOMIC DNA]</scope>
    <source>
        <strain evidence="3 4">MDKW</strain>
    </source>
</reference>
<dbReference type="GO" id="GO:0005886">
    <property type="term" value="C:plasma membrane"/>
    <property type="evidence" value="ECO:0007669"/>
    <property type="project" value="TreeGrafter"/>
</dbReference>
<dbReference type="InterPro" id="IPR012312">
    <property type="entry name" value="Hemerythrin-like"/>
</dbReference>
<dbReference type="InterPro" id="IPR035965">
    <property type="entry name" value="PAS-like_dom_sf"/>
</dbReference>
<evidence type="ECO:0000259" key="2">
    <source>
        <dbReference type="Pfam" id="PF04282"/>
    </source>
</evidence>
<accession>A0A429GT17</accession>
<sequence>MSSFDERKEILKNVIKLLHSGSSVEELKEKYGDLLSKISPFEIPLIEQELVKEGISIKEILNLCDLHVALFRDSLAKRELKGIPEGHPLDLLIAENEELLKYAEVLGLYARALKEGKEEAVKFIEELLNELRKIRVHYRKNQMLIFPYLERRGITAVPRVLWGREDQVIAKMRELREAIEEFKDGKRDRMEKIASLSEEISNEIMDLIFRENKILYPSCWALFSDGEWAAIHEIAEDMEFIKRRGEWSPKAEPVYPYQLIPEVKDTSMLPAEIRALASSATPDNYEIRREGDIEISTGFLNAEELEKILRNLPIELTFADENDRIRFYTESSMRTGFIRTKTLIGRRLNFCHPPRLESYVMLNIKKIKEGEFPYREFWTRSGDRILRVIVAGIRDDEGRYLGTLEMVEDMTEILKNPEEIMKKVMVL</sequence>
<dbReference type="Pfam" id="PF04282">
    <property type="entry name" value="DUF438"/>
    <property type="match status" value="1"/>
</dbReference>
<feature type="domain" description="DUF438" evidence="2">
    <location>
        <begin position="11"/>
        <end position="76"/>
    </location>
</feature>
<dbReference type="InterPro" id="IPR007380">
    <property type="entry name" value="DUF438"/>
</dbReference>
<keyword evidence="4" id="KW-1185">Reference proteome</keyword>
<dbReference type="Pfam" id="PF13596">
    <property type="entry name" value="PAS_10"/>
    <property type="match status" value="1"/>
</dbReference>
<proteinExistence type="predicted"/>
<evidence type="ECO:0000313" key="4">
    <source>
        <dbReference type="Proteomes" id="UP000277582"/>
    </source>
</evidence>
<evidence type="ECO:0000259" key="1">
    <source>
        <dbReference type="Pfam" id="PF01814"/>
    </source>
</evidence>
<dbReference type="Gene3D" id="3.30.450.20">
    <property type="entry name" value="PAS domain"/>
    <property type="match status" value="1"/>
</dbReference>
<dbReference type="OrthoDB" id="359113at2157"/>
<gene>
    <name evidence="3" type="ORF">D6D85_03265</name>
</gene>
<name>A0A429GT17_9CREN</name>
<dbReference type="Pfam" id="PF01814">
    <property type="entry name" value="Hemerythrin"/>
    <property type="match status" value="1"/>
</dbReference>
<dbReference type="Proteomes" id="UP000277582">
    <property type="component" value="Unassembled WGS sequence"/>
</dbReference>
<dbReference type="AlphaFoldDB" id="A0A429GT17"/>
<comment type="caution">
    <text evidence="3">The sequence shown here is derived from an EMBL/GenBank/DDBJ whole genome shotgun (WGS) entry which is preliminary data.</text>
</comment>
<organism evidence="3 4">
    <name type="scientific">Candidatus Methanodesulfokora washburnensis</name>
    <dbReference type="NCBI Taxonomy" id="2478471"/>
    <lineage>
        <taxon>Archaea</taxon>
        <taxon>Thermoproteota</taxon>
        <taxon>Candidatus Korarchaeia</taxon>
        <taxon>Candidatus Korarchaeia incertae sedis</taxon>
        <taxon>Candidatus Methanodesulfokora</taxon>
    </lineage>
</organism>
<dbReference type="RefSeq" id="WP_125670620.1">
    <property type="nucleotide sequence ID" value="NZ_RCOS01000049.1"/>
</dbReference>
<dbReference type="PANTHER" id="PTHR39966">
    <property type="entry name" value="BLL2471 PROTEIN-RELATED"/>
    <property type="match status" value="1"/>
</dbReference>
<dbReference type="EMBL" id="RCOS01000049">
    <property type="protein sequence ID" value="RSN76911.1"/>
    <property type="molecule type" value="Genomic_DNA"/>
</dbReference>
<dbReference type="SUPFAM" id="SSF55785">
    <property type="entry name" value="PYP-like sensor domain (PAS domain)"/>
    <property type="match status" value="1"/>
</dbReference>
<evidence type="ECO:0000313" key="3">
    <source>
        <dbReference type="EMBL" id="RSN76911.1"/>
    </source>
</evidence>
<protein>
    <submittedName>
        <fullName evidence="3">DUF438 domain-containing protein</fullName>
    </submittedName>
</protein>
<dbReference type="PANTHER" id="PTHR39966:SF3">
    <property type="entry name" value="DUF438 DOMAIN-CONTAINING PROTEIN"/>
    <property type="match status" value="1"/>
</dbReference>
<feature type="domain" description="Hemerythrin-like" evidence="1">
    <location>
        <begin position="87"/>
        <end position="217"/>
    </location>
</feature>